<dbReference type="GO" id="GO:0006508">
    <property type="term" value="P:proteolysis"/>
    <property type="evidence" value="ECO:0007669"/>
    <property type="project" value="UniProtKB-KW"/>
</dbReference>
<dbReference type="Proteomes" id="UP001152798">
    <property type="component" value="Chromosome 6"/>
</dbReference>
<evidence type="ECO:0000256" key="4">
    <source>
        <dbReference type="ARBA" id="ARBA00022801"/>
    </source>
</evidence>
<evidence type="ECO:0000256" key="6">
    <source>
        <dbReference type="ARBA" id="ARBA00023145"/>
    </source>
</evidence>
<dbReference type="AlphaFoldDB" id="A0A9P0MVU1"/>
<evidence type="ECO:0000259" key="8">
    <source>
        <dbReference type="SMART" id="SM00645"/>
    </source>
</evidence>
<evidence type="ECO:0000256" key="5">
    <source>
        <dbReference type="ARBA" id="ARBA00022807"/>
    </source>
</evidence>
<dbReference type="PANTHER" id="PTHR12411">
    <property type="entry name" value="CYSTEINE PROTEASE FAMILY C1-RELATED"/>
    <property type="match status" value="1"/>
</dbReference>
<dbReference type="InterPro" id="IPR000668">
    <property type="entry name" value="Peptidase_C1A_C"/>
</dbReference>
<name>A0A9P0MVU1_NEZVI</name>
<dbReference type="PROSITE" id="PS00139">
    <property type="entry name" value="THIOL_PROTEASE_CYS"/>
    <property type="match status" value="1"/>
</dbReference>
<keyword evidence="7" id="KW-1015">Disulfide bond</keyword>
<dbReference type="Pfam" id="PF00112">
    <property type="entry name" value="Peptidase_C1"/>
    <property type="match status" value="1"/>
</dbReference>
<feature type="domain" description="Peptidase C1A papain C-terminal" evidence="8">
    <location>
        <begin position="87"/>
        <end position="338"/>
    </location>
</feature>
<dbReference type="InterPro" id="IPR025660">
    <property type="entry name" value="Pept_his_AS"/>
</dbReference>
<dbReference type="OrthoDB" id="640249at2759"/>
<dbReference type="Gene3D" id="3.90.70.10">
    <property type="entry name" value="Cysteine proteinases"/>
    <property type="match status" value="1"/>
</dbReference>
<proteinExistence type="inferred from homology"/>
<evidence type="ECO:0000256" key="7">
    <source>
        <dbReference type="ARBA" id="ARBA00023157"/>
    </source>
</evidence>
<dbReference type="InterPro" id="IPR012599">
    <property type="entry name" value="Propeptide_C1A"/>
</dbReference>
<dbReference type="InterPro" id="IPR025661">
    <property type="entry name" value="Pept_asp_AS"/>
</dbReference>
<keyword evidence="5" id="KW-0788">Thiol protease</keyword>
<keyword evidence="4" id="KW-0378">Hydrolase</keyword>
<gene>
    <name evidence="9" type="ORF">NEZAVI_LOCUS13674</name>
</gene>
<dbReference type="SUPFAM" id="SSF54001">
    <property type="entry name" value="Cysteine proteinases"/>
    <property type="match status" value="1"/>
</dbReference>
<keyword evidence="3" id="KW-0732">Signal</keyword>
<evidence type="ECO:0000313" key="9">
    <source>
        <dbReference type="EMBL" id="CAH1405461.1"/>
    </source>
</evidence>
<dbReference type="InterPro" id="IPR000169">
    <property type="entry name" value="Pept_cys_AS"/>
</dbReference>
<accession>A0A9P0MVU1</accession>
<evidence type="ECO:0000313" key="10">
    <source>
        <dbReference type="Proteomes" id="UP001152798"/>
    </source>
</evidence>
<dbReference type="PROSITE" id="PS00639">
    <property type="entry name" value="THIOL_PROTEASE_HIS"/>
    <property type="match status" value="1"/>
</dbReference>
<dbReference type="CDD" id="cd02620">
    <property type="entry name" value="Peptidase_C1A_CathepsinB"/>
    <property type="match status" value="1"/>
</dbReference>
<dbReference type="PROSITE" id="PS00640">
    <property type="entry name" value="THIOL_PROTEASE_ASN"/>
    <property type="match status" value="1"/>
</dbReference>
<reference evidence="9" key="1">
    <citation type="submission" date="2022-01" db="EMBL/GenBank/DDBJ databases">
        <authorList>
            <person name="King R."/>
        </authorList>
    </citation>
    <scope>NUCLEOTIDE SEQUENCE</scope>
</reference>
<comment type="similarity">
    <text evidence="1">Belongs to the peptidase C1 family.</text>
</comment>
<protein>
    <recommendedName>
        <fullName evidence="8">Peptidase C1A papain C-terminal domain-containing protein</fullName>
    </recommendedName>
</protein>
<dbReference type="GO" id="GO:0004197">
    <property type="term" value="F:cysteine-type endopeptidase activity"/>
    <property type="evidence" value="ECO:0007669"/>
    <property type="project" value="InterPro"/>
</dbReference>
<dbReference type="EMBL" id="OV725082">
    <property type="protein sequence ID" value="CAH1405461.1"/>
    <property type="molecule type" value="Genomic_DNA"/>
</dbReference>
<keyword evidence="2" id="KW-0645">Protease</keyword>
<keyword evidence="10" id="KW-1185">Reference proteome</keyword>
<dbReference type="SMART" id="SM00645">
    <property type="entry name" value="Pept_C1"/>
    <property type="match status" value="1"/>
</dbReference>
<evidence type="ECO:0000256" key="3">
    <source>
        <dbReference type="ARBA" id="ARBA00022729"/>
    </source>
</evidence>
<organism evidence="9 10">
    <name type="scientific">Nezara viridula</name>
    <name type="common">Southern green stink bug</name>
    <name type="synonym">Cimex viridulus</name>
    <dbReference type="NCBI Taxonomy" id="85310"/>
    <lineage>
        <taxon>Eukaryota</taxon>
        <taxon>Metazoa</taxon>
        <taxon>Ecdysozoa</taxon>
        <taxon>Arthropoda</taxon>
        <taxon>Hexapoda</taxon>
        <taxon>Insecta</taxon>
        <taxon>Pterygota</taxon>
        <taxon>Neoptera</taxon>
        <taxon>Paraneoptera</taxon>
        <taxon>Hemiptera</taxon>
        <taxon>Heteroptera</taxon>
        <taxon>Panheteroptera</taxon>
        <taxon>Pentatomomorpha</taxon>
        <taxon>Pentatomoidea</taxon>
        <taxon>Pentatomidae</taxon>
        <taxon>Pentatominae</taxon>
        <taxon>Nezara</taxon>
    </lineage>
</organism>
<sequence length="342" mass="38497">MMYYFNWKFYFISFLIFIFTAANVTSIKFNYSAESIIEKVNSVDAKWKAGHNFDPNTPLSHFKRLMGVKKSSETLPLREDHIIDFEIPEEFDSREQWPHCPTIGQIKDQGNCGSCWAVSAAAVLSDRYCIATNGTFTMPLSEEELLSCCSLCGYGCEGGYPMVAWKYIHLYGIVTGGEYNSSIGCQPYDIKACDHHVDGGLPSCKSLPPVETPRCKERCTNPSYNNTFNNDHRKVHRVYAIKNDVAQIQQEILLHGPVEAAILTYTDFTAYKSGVYQHVTGHGLGAHAVKIIGWGVEDDTPYWLVANSWNTHWGDKGYFKILRGTDHCQIESEVMAGLPIVD</sequence>
<keyword evidence="6" id="KW-0865">Zymogen</keyword>
<evidence type="ECO:0000256" key="1">
    <source>
        <dbReference type="ARBA" id="ARBA00008455"/>
    </source>
</evidence>
<dbReference type="InterPro" id="IPR013128">
    <property type="entry name" value="Peptidase_C1A"/>
</dbReference>
<dbReference type="FunFam" id="3.90.70.10:FF:000031">
    <property type="entry name" value="Cathepsin B"/>
    <property type="match status" value="1"/>
</dbReference>
<dbReference type="PRINTS" id="PR00705">
    <property type="entry name" value="PAPAIN"/>
</dbReference>
<evidence type="ECO:0000256" key="2">
    <source>
        <dbReference type="ARBA" id="ARBA00022670"/>
    </source>
</evidence>
<dbReference type="InterPro" id="IPR038765">
    <property type="entry name" value="Papain-like_cys_pep_sf"/>
</dbReference>
<dbReference type="Pfam" id="PF08127">
    <property type="entry name" value="Propeptide_C1"/>
    <property type="match status" value="1"/>
</dbReference>